<keyword evidence="2" id="KW-1185">Reference proteome</keyword>
<dbReference type="RefSeq" id="WP_019047566.1">
    <property type="nucleotide sequence ID" value="NZ_BAFO02000032.1"/>
</dbReference>
<reference evidence="1 2" key="1">
    <citation type="journal article" date="2014" name="BMC Genomics">
        <title>Genome based analysis of type-I polyketide synthase and nonribosomal peptide synthetase gene clusters in seven strains of five representative Nocardia species.</title>
        <authorList>
            <person name="Komaki H."/>
            <person name="Ichikawa N."/>
            <person name="Hosoyama A."/>
            <person name="Takahashi-Nakaguchi A."/>
            <person name="Matsuzawa T."/>
            <person name="Suzuki K."/>
            <person name="Fujita N."/>
            <person name="Gonoi T."/>
        </authorList>
    </citation>
    <scope>NUCLEOTIDE SEQUENCE [LARGE SCALE GENOMIC DNA]</scope>
    <source>
        <strain evidence="1 2">NBRC 15531</strain>
    </source>
</reference>
<dbReference type="AlphaFoldDB" id="U5EH27"/>
<organism evidence="1 2">
    <name type="scientific">Nocardia asteroides NBRC 15531</name>
    <dbReference type="NCBI Taxonomy" id="1110697"/>
    <lineage>
        <taxon>Bacteria</taxon>
        <taxon>Bacillati</taxon>
        <taxon>Actinomycetota</taxon>
        <taxon>Actinomycetes</taxon>
        <taxon>Mycobacteriales</taxon>
        <taxon>Nocardiaceae</taxon>
        <taxon>Nocardia</taxon>
    </lineage>
</organism>
<dbReference type="Proteomes" id="UP000017048">
    <property type="component" value="Unassembled WGS sequence"/>
</dbReference>
<sequence>MQTHRPVAGATIPAIEPILTPHGDDCRRLRVVARIDDPAVWHTAVGRLLAGGLRRWHARADIADHPALRRWSRLQDDRPVPERPSLRAVFEAVAAGAELATGDPCADLATAIMLLSSCPTEVVLQADPMNDPRAVRFSVYAYRDDDLPLAEALITTTVEACGALLARRCTVLREGPTVRPTVPIVDHPLPDLLVLGSTAAR</sequence>
<dbReference type="GeneID" id="91517982"/>
<protein>
    <submittedName>
        <fullName evidence="1">Uncharacterized protein</fullName>
    </submittedName>
</protein>
<evidence type="ECO:0000313" key="2">
    <source>
        <dbReference type="Proteomes" id="UP000017048"/>
    </source>
</evidence>
<accession>U5EH27</accession>
<dbReference type="EMBL" id="BAFO02000032">
    <property type="protein sequence ID" value="GAD85658.1"/>
    <property type="molecule type" value="Genomic_DNA"/>
</dbReference>
<comment type="caution">
    <text evidence="1">The sequence shown here is derived from an EMBL/GenBank/DDBJ whole genome shotgun (WGS) entry which is preliminary data.</text>
</comment>
<proteinExistence type="predicted"/>
<dbReference type="eggNOG" id="ENOG5032CJ8">
    <property type="taxonomic scope" value="Bacteria"/>
</dbReference>
<name>U5EH27_NOCAS</name>
<dbReference type="STRING" id="1824.SAMN05444423_109108"/>
<evidence type="ECO:0000313" key="1">
    <source>
        <dbReference type="EMBL" id="GAD85658.1"/>
    </source>
</evidence>
<dbReference type="OrthoDB" id="4550087at2"/>
<gene>
    <name evidence="1" type="ORF">NCAST_32_01400</name>
</gene>